<dbReference type="RefSeq" id="WP_345473391.1">
    <property type="nucleotide sequence ID" value="NZ_BAABHF010000048.1"/>
</dbReference>
<reference evidence="4" key="1">
    <citation type="journal article" date="2019" name="Int. J. Syst. Evol. Microbiol.">
        <title>The Global Catalogue of Microorganisms (GCM) 10K type strain sequencing project: providing services to taxonomists for standard genome sequencing and annotation.</title>
        <authorList>
            <consortium name="The Broad Institute Genomics Platform"/>
            <consortium name="The Broad Institute Genome Sequencing Center for Infectious Disease"/>
            <person name="Wu L."/>
            <person name="Ma J."/>
        </authorList>
    </citation>
    <scope>NUCLEOTIDE SEQUENCE [LARGE SCALE GENOMIC DNA]</scope>
    <source>
        <strain evidence="4">JCM 17933</strain>
    </source>
</reference>
<dbReference type="SMART" id="SM00422">
    <property type="entry name" value="HTH_MERR"/>
    <property type="match status" value="1"/>
</dbReference>
<dbReference type="Pfam" id="PF13411">
    <property type="entry name" value="MerR_1"/>
    <property type="match status" value="1"/>
</dbReference>
<comment type="caution">
    <text evidence="3">The sequence shown here is derived from an EMBL/GenBank/DDBJ whole genome shotgun (WGS) entry which is preliminary data.</text>
</comment>
<dbReference type="EMBL" id="BAABHF010000048">
    <property type="protein sequence ID" value="GAA4513002.1"/>
    <property type="molecule type" value="Genomic_DNA"/>
</dbReference>
<sequence length="255" mass="27408">MRISQLAEHTGVPVTTLRFYETAGLLSPDRSPAGYRVYDQEAVERLGFIGAAKHLGLPLEEISELLEVWESGVCAEVKADLRPRIAARITDAEARAAELSAFTAALHQALERLDALPDRPAPCAPECRSVISGSPADAPFVPGRRPLGGEPAGSAAERWQSAPVACSLDGDGIGERTAQWRRLMSDAVIQEVDNGVRLTVPAERATDITALAVAEQQCCPFFDFRLHLDGPVLHLEVRAPDEGAPLLAELFGPET</sequence>
<dbReference type="SUPFAM" id="SSF46955">
    <property type="entry name" value="Putative DNA-binding domain"/>
    <property type="match status" value="1"/>
</dbReference>
<evidence type="ECO:0000259" key="2">
    <source>
        <dbReference type="PROSITE" id="PS50937"/>
    </source>
</evidence>
<name>A0ABP8QY23_9ACTN</name>
<evidence type="ECO:0000313" key="4">
    <source>
        <dbReference type="Proteomes" id="UP001500503"/>
    </source>
</evidence>
<dbReference type="PANTHER" id="PTHR30204">
    <property type="entry name" value="REDOX-CYCLING DRUG-SENSING TRANSCRIPTIONAL ACTIVATOR SOXR"/>
    <property type="match status" value="1"/>
</dbReference>
<gene>
    <name evidence="3" type="ORF">GCM10023191_079450</name>
</gene>
<keyword evidence="1" id="KW-0238">DNA-binding</keyword>
<dbReference type="PANTHER" id="PTHR30204:SF92">
    <property type="entry name" value="HTH-TYPE TRANSCRIPTIONAL REGULATOR ZNTR"/>
    <property type="match status" value="1"/>
</dbReference>
<evidence type="ECO:0000256" key="1">
    <source>
        <dbReference type="ARBA" id="ARBA00023125"/>
    </source>
</evidence>
<dbReference type="PRINTS" id="PR00040">
    <property type="entry name" value="HTHMERR"/>
</dbReference>
<dbReference type="Gene3D" id="1.10.1660.10">
    <property type="match status" value="1"/>
</dbReference>
<dbReference type="InterPro" id="IPR047057">
    <property type="entry name" value="MerR_fam"/>
</dbReference>
<dbReference type="InterPro" id="IPR009061">
    <property type="entry name" value="DNA-bd_dom_put_sf"/>
</dbReference>
<proteinExistence type="predicted"/>
<dbReference type="PROSITE" id="PS50937">
    <property type="entry name" value="HTH_MERR_2"/>
    <property type="match status" value="1"/>
</dbReference>
<evidence type="ECO:0000313" key="3">
    <source>
        <dbReference type="EMBL" id="GAA4513002.1"/>
    </source>
</evidence>
<accession>A0ABP8QY23</accession>
<keyword evidence="4" id="KW-1185">Reference proteome</keyword>
<feature type="domain" description="HTH merR-type" evidence="2">
    <location>
        <begin position="1"/>
        <end position="68"/>
    </location>
</feature>
<dbReference type="InterPro" id="IPR000551">
    <property type="entry name" value="MerR-type_HTH_dom"/>
</dbReference>
<organism evidence="3 4">
    <name type="scientific">Actinoallomurus oryzae</name>
    <dbReference type="NCBI Taxonomy" id="502180"/>
    <lineage>
        <taxon>Bacteria</taxon>
        <taxon>Bacillati</taxon>
        <taxon>Actinomycetota</taxon>
        <taxon>Actinomycetes</taxon>
        <taxon>Streptosporangiales</taxon>
        <taxon>Thermomonosporaceae</taxon>
        <taxon>Actinoallomurus</taxon>
    </lineage>
</organism>
<protein>
    <submittedName>
        <fullName evidence="3">MerR family transcriptional regulator</fullName>
    </submittedName>
</protein>
<dbReference type="Proteomes" id="UP001500503">
    <property type="component" value="Unassembled WGS sequence"/>
</dbReference>